<dbReference type="SUPFAM" id="SSF63965">
    <property type="entry name" value="Precorrin-8X methylmutase CbiC/CobH"/>
    <property type="match status" value="1"/>
</dbReference>
<keyword evidence="4" id="KW-0413">Isomerase</keyword>
<comment type="pathway">
    <text evidence="1">Cofactor biosynthesis; adenosylcobalamin biosynthesis.</text>
</comment>
<keyword evidence="3" id="KW-0169">Cobalamin biosynthesis</keyword>
<dbReference type="UniPathway" id="UPA00148"/>
<dbReference type="InterPro" id="IPR036588">
    <property type="entry name" value="CobH/CbiC_sf"/>
</dbReference>
<comment type="similarity">
    <text evidence="2">Belongs to the CobH/CbiC family.</text>
</comment>
<feature type="domain" description="Cobalamin biosynthesis precorrin-8X methylmutase CobH/CbiC" evidence="5">
    <location>
        <begin position="21"/>
        <end position="214"/>
    </location>
</feature>
<comment type="caution">
    <text evidence="6">The sequence shown here is derived from an EMBL/GenBank/DDBJ whole genome shotgun (WGS) entry which is preliminary data.</text>
</comment>
<proteinExistence type="inferred from homology"/>
<dbReference type="PANTHER" id="PTHR43588:SF1">
    <property type="entry name" value="COBALT-PRECORRIN-8 METHYLMUTASE"/>
    <property type="match status" value="1"/>
</dbReference>
<evidence type="ECO:0000256" key="2">
    <source>
        <dbReference type="ARBA" id="ARBA00009774"/>
    </source>
</evidence>
<dbReference type="Pfam" id="PF02570">
    <property type="entry name" value="CbiC"/>
    <property type="match status" value="1"/>
</dbReference>
<evidence type="ECO:0000256" key="1">
    <source>
        <dbReference type="ARBA" id="ARBA00004953"/>
    </source>
</evidence>
<evidence type="ECO:0000256" key="4">
    <source>
        <dbReference type="ARBA" id="ARBA00023235"/>
    </source>
</evidence>
<dbReference type="InterPro" id="IPR003722">
    <property type="entry name" value="Cbl_synth_CobH/CbiC"/>
</dbReference>
<dbReference type="Proteomes" id="UP000886355">
    <property type="component" value="Unassembled WGS sequence"/>
</dbReference>
<name>A0A7C0WUM6_9BACT</name>
<dbReference type="PANTHER" id="PTHR43588">
    <property type="entry name" value="COBALT-PRECORRIN-8 METHYLMUTASE"/>
    <property type="match status" value="1"/>
</dbReference>
<dbReference type="AlphaFoldDB" id="A0A7C0WUM6"/>
<dbReference type="GO" id="GO:0016993">
    <property type="term" value="F:precorrin-8X methylmutase activity"/>
    <property type="evidence" value="ECO:0007669"/>
    <property type="project" value="InterPro"/>
</dbReference>
<dbReference type="EMBL" id="DQZW01000339">
    <property type="protein sequence ID" value="HDL90663.1"/>
    <property type="molecule type" value="Genomic_DNA"/>
</dbReference>
<gene>
    <name evidence="6" type="ORF">ENG14_07145</name>
</gene>
<accession>A0A7C0WUM6</accession>
<evidence type="ECO:0000313" key="6">
    <source>
        <dbReference type="EMBL" id="HDL90663.1"/>
    </source>
</evidence>
<protein>
    <submittedName>
        <fullName evidence="6">Precorrin-8X methylmutase</fullName>
    </submittedName>
</protein>
<sequence>MKEGEITDEVRVGLVARGQSIEEDSFRIIEQEVGSHGFSPDEWLIVRRVIHTTGDLEYAEIIKLSSHAVKVGIRALKGGASIFTDTRMVEVGLSPWRLEWFGNKVITPIRDPLSQQKAELWGTTRTAAAFRMVAEKLNGAIVAIGNAPTALIEVLRLIEEGLRPALIIGVPVGFVQAFESKELLANQEMVPYITTLSRKGGSAVAVAILHGLMECARSA</sequence>
<organism evidence="6">
    <name type="scientific">Thermodesulforhabdus norvegica</name>
    <dbReference type="NCBI Taxonomy" id="39841"/>
    <lineage>
        <taxon>Bacteria</taxon>
        <taxon>Pseudomonadati</taxon>
        <taxon>Thermodesulfobacteriota</taxon>
        <taxon>Syntrophobacteria</taxon>
        <taxon>Syntrophobacterales</taxon>
        <taxon>Thermodesulforhabdaceae</taxon>
        <taxon>Thermodesulforhabdus</taxon>
    </lineage>
</organism>
<reference evidence="6" key="1">
    <citation type="journal article" date="2020" name="mSystems">
        <title>Genome- and Community-Level Interaction Insights into Carbon Utilization and Element Cycling Functions of Hydrothermarchaeota in Hydrothermal Sediment.</title>
        <authorList>
            <person name="Zhou Z."/>
            <person name="Liu Y."/>
            <person name="Xu W."/>
            <person name="Pan J."/>
            <person name="Luo Z.H."/>
            <person name="Li M."/>
        </authorList>
    </citation>
    <scope>NUCLEOTIDE SEQUENCE [LARGE SCALE GENOMIC DNA]</scope>
    <source>
        <strain evidence="6">HyVt-19</strain>
    </source>
</reference>
<evidence type="ECO:0000256" key="3">
    <source>
        <dbReference type="ARBA" id="ARBA00022573"/>
    </source>
</evidence>
<dbReference type="GO" id="GO:0009236">
    <property type="term" value="P:cobalamin biosynthetic process"/>
    <property type="evidence" value="ECO:0007669"/>
    <property type="project" value="UniProtKB-UniPathway"/>
</dbReference>
<dbReference type="Gene3D" id="3.40.50.10230">
    <property type="entry name" value="Cobalamin biosynthesis CobH/CbiC, precorrin-8X methylmutase"/>
    <property type="match status" value="1"/>
</dbReference>
<evidence type="ECO:0000259" key="5">
    <source>
        <dbReference type="Pfam" id="PF02570"/>
    </source>
</evidence>